<feature type="compositionally biased region" description="Basic and acidic residues" evidence="1">
    <location>
        <begin position="150"/>
        <end position="161"/>
    </location>
</feature>
<reference evidence="3 4" key="1">
    <citation type="submission" date="2017-09" db="EMBL/GenBank/DDBJ databases">
        <authorList>
            <person name="Ehlers B."/>
            <person name="Leendertz F.H."/>
        </authorList>
    </citation>
    <scope>NUCLEOTIDE SEQUENCE [LARGE SCALE GENOMIC DNA]</scope>
    <source>
        <strain evidence="3 4">USBA 140</strain>
    </source>
</reference>
<sequence length="181" mass="18859">MDQILGMYRMFRIATPLAALALIGLTAAPMALAADQPVPERKPAKGTITLVNRAEAPECAFTGKRVVSLLSRDDVVAATEFREFYQAFDCPSLHLAAAFGCAVDVPEGAEEPVNDRVERCWEQPSSRPLLTVAAPPAATGDAAKAPAEAKPADAKPADAKPAEAPAAKADAKPADAPAKAQ</sequence>
<feature type="compositionally biased region" description="Low complexity" evidence="1">
    <location>
        <begin position="133"/>
        <end position="149"/>
    </location>
</feature>
<organism evidence="3 4">
    <name type="scientific">Caenispirillum bisanense</name>
    <dbReference type="NCBI Taxonomy" id="414052"/>
    <lineage>
        <taxon>Bacteria</taxon>
        <taxon>Pseudomonadati</taxon>
        <taxon>Pseudomonadota</taxon>
        <taxon>Alphaproteobacteria</taxon>
        <taxon>Rhodospirillales</taxon>
        <taxon>Novispirillaceae</taxon>
        <taxon>Caenispirillum</taxon>
    </lineage>
</organism>
<feature type="signal peptide" evidence="2">
    <location>
        <begin position="1"/>
        <end position="33"/>
    </location>
</feature>
<proteinExistence type="predicted"/>
<feature type="region of interest" description="Disordered" evidence="1">
    <location>
        <begin position="128"/>
        <end position="181"/>
    </location>
</feature>
<feature type="compositionally biased region" description="Low complexity" evidence="1">
    <location>
        <begin position="162"/>
        <end position="181"/>
    </location>
</feature>
<keyword evidence="2" id="KW-0732">Signal</keyword>
<evidence type="ECO:0000313" key="3">
    <source>
        <dbReference type="EMBL" id="SOD95175.1"/>
    </source>
</evidence>
<evidence type="ECO:0000256" key="1">
    <source>
        <dbReference type="SAM" id="MobiDB-lite"/>
    </source>
</evidence>
<protein>
    <recommendedName>
        <fullName evidence="5">Beta-1-3, beta-1-6-glucan biosynthesis protein</fullName>
    </recommendedName>
</protein>
<accession>A0A286GI12</accession>
<feature type="chain" id="PRO_5012990426" description="Beta-1-3, beta-1-6-glucan biosynthesis protein" evidence="2">
    <location>
        <begin position="34"/>
        <end position="181"/>
    </location>
</feature>
<name>A0A286GI12_9PROT</name>
<evidence type="ECO:0008006" key="5">
    <source>
        <dbReference type="Google" id="ProtNLM"/>
    </source>
</evidence>
<keyword evidence="4" id="KW-1185">Reference proteome</keyword>
<evidence type="ECO:0000313" key="4">
    <source>
        <dbReference type="Proteomes" id="UP000219621"/>
    </source>
</evidence>
<dbReference type="AlphaFoldDB" id="A0A286GI12"/>
<gene>
    <name evidence="3" type="ORF">SAMN05421508_104251</name>
</gene>
<dbReference type="Proteomes" id="UP000219621">
    <property type="component" value="Unassembled WGS sequence"/>
</dbReference>
<dbReference type="EMBL" id="OCNJ01000004">
    <property type="protein sequence ID" value="SOD95175.1"/>
    <property type="molecule type" value="Genomic_DNA"/>
</dbReference>
<evidence type="ECO:0000256" key="2">
    <source>
        <dbReference type="SAM" id="SignalP"/>
    </source>
</evidence>